<feature type="compositionally biased region" description="Low complexity" evidence="1">
    <location>
        <begin position="271"/>
        <end position="283"/>
    </location>
</feature>
<feature type="compositionally biased region" description="Polar residues" evidence="1">
    <location>
        <begin position="177"/>
        <end position="215"/>
    </location>
</feature>
<evidence type="ECO:0000256" key="1">
    <source>
        <dbReference type="SAM" id="MobiDB-lite"/>
    </source>
</evidence>
<feature type="non-terminal residue" evidence="2">
    <location>
        <position position="413"/>
    </location>
</feature>
<gene>
    <name evidence="2" type="ORF">EVOR1521_LOCUS29172</name>
</gene>
<feature type="compositionally biased region" description="Polar residues" evidence="1">
    <location>
        <begin position="284"/>
        <end position="299"/>
    </location>
</feature>
<comment type="caution">
    <text evidence="2">The sequence shown here is derived from an EMBL/GenBank/DDBJ whole genome shotgun (WGS) entry which is preliminary data.</text>
</comment>
<protein>
    <submittedName>
        <fullName evidence="2">Uncharacterized protein</fullName>
    </submittedName>
</protein>
<dbReference type="Proteomes" id="UP001178507">
    <property type="component" value="Unassembled WGS sequence"/>
</dbReference>
<feature type="region of interest" description="Disordered" evidence="1">
    <location>
        <begin position="141"/>
        <end position="340"/>
    </location>
</feature>
<organism evidence="2 3">
    <name type="scientific">Effrenium voratum</name>
    <dbReference type="NCBI Taxonomy" id="2562239"/>
    <lineage>
        <taxon>Eukaryota</taxon>
        <taxon>Sar</taxon>
        <taxon>Alveolata</taxon>
        <taxon>Dinophyceae</taxon>
        <taxon>Suessiales</taxon>
        <taxon>Symbiodiniaceae</taxon>
        <taxon>Effrenium</taxon>
    </lineage>
</organism>
<feature type="compositionally biased region" description="Polar residues" evidence="1">
    <location>
        <begin position="156"/>
        <end position="168"/>
    </location>
</feature>
<sequence length="413" mass="45807">AINQKVELHIAVPKVTLTYNNAPPLLISVASGLEGRLQSFLDKEVFPHFEPLWVRLDGLDSAPDGSSKKQYASRMLDRLTQAAPRRRTLLAPAPSERKDDTRASEGLELKLADFVGQWPQAQPGQWQASHMNQAVQHGQYPAEVKKAKAGQRKASQKNQAGLQGQYQAASGKKAGLQQASHTTGQLNQASQQEGQYQASDPKQAQWQASQMTRPLNQAKPGNWQASHMQQASQQEGQYQASDPKQAQWQASQMTRPLNQAKPGNWQASHMQQASQQEGQYQASDPKQAQWQASQMTRPLNQAKPGNWQASHMQQASQQDGQYQASDPKQALPGQWPASHSQAQTGQWQTSHAQDAVPMPSFMKRPPEAKAAPKISATLKMPEVSPEYEWSFMRKIQRPSLKTFMMIMGDAGHA</sequence>
<feature type="compositionally biased region" description="Low complexity" evidence="1">
    <location>
        <begin position="82"/>
        <end position="94"/>
    </location>
</feature>
<keyword evidence="3" id="KW-1185">Reference proteome</keyword>
<reference evidence="2" key="1">
    <citation type="submission" date="2023-08" db="EMBL/GenBank/DDBJ databases">
        <authorList>
            <person name="Chen Y."/>
            <person name="Shah S."/>
            <person name="Dougan E. K."/>
            <person name="Thang M."/>
            <person name="Chan C."/>
        </authorList>
    </citation>
    <scope>NUCLEOTIDE SEQUENCE</scope>
</reference>
<dbReference type="EMBL" id="CAUJNA010003673">
    <property type="protein sequence ID" value="CAJ1407490.1"/>
    <property type="molecule type" value="Genomic_DNA"/>
</dbReference>
<evidence type="ECO:0000313" key="2">
    <source>
        <dbReference type="EMBL" id="CAJ1407490.1"/>
    </source>
</evidence>
<feature type="compositionally biased region" description="Polar residues" evidence="1">
    <location>
        <begin position="242"/>
        <end position="257"/>
    </location>
</feature>
<dbReference type="AlphaFoldDB" id="A0AA36JL46"/>
<name>A0AA36JL46_9DINO</name>
<evidence type="ECO:0000313" key="3">
    <source>
        <dbReference type="Proteomes" id="UP001178507"/>
    </source>
</evidence>
<dbReference type="EMBL" id="CAUJNA010003673">
    <property type="protein sequence ID" value="CAJ1407489.1"/>
    <property type="molecule type" value="Genomic_DNA"/>
</dbReference>
<accession>A0AA36JL46</accession>
<proteinExistence type="predicted"/>
<feature type="region of interest" description="Disordered" evidence="1">
    <location>
        <begin position="82"/>
        <end position="103"/>
    </location>
</feature>
<feature type="compositionally biased region" description="Low complexity" evidence="1">
    <location>
        <begin position="229"/>
        <end position="241"/>
    </location>
</feature>
<dbReference type="EMBL" id="CAUJNA010003673">
    <property type="protein sequence ID" value="CAJ1407492.1"/>
    <property type="molecule type" value="Genomic_DNA"/>
</dbReference>
<feature type="compositionally biased region" description="Low complexity" evidence="1">
    <location>
        <begin position="313"/>
        <end position="326"/>
    </location>
</feature>